<dbReference type="EMBL" id="CP063849">
    <property type="protein sequence ID" value="QOY90133.1"/>
    <property type="molecule type" value="Genomic_DNA"/>
</dbReference>
<feature type="signal peptide" evidence="1">
    <location>
        <begin position="1"/>
        <end position="27"/>
    </location>
</feature>
<feature type="chain" id="PRO_5032481995" description="DUF4384 domain-containing protein" evidence="1">
    <location>
        <begin position="28"/>
        <end position="646"/>
    </location>
</feature>
<organism evidence="2 3">
    <name type="scientific">Paludibaculum fermentans</name>
    <dbReference type="NCBI Taxonomy" id="1473598"/>
    <lineage>
        <taxon>Bacteria</taxon>
        <taxon>Pseudomonadati</taxon>
        <taxon>Acidobacteriota</taxon>
        <taxon>Terriglobia</taxon>
        <taxon>Bryobacterales</taxon>
        <taxon>Bryobacteraceae</taxon>
        <taxon>Paludibaculum</taxon>
    </lineage>
</organism>
<proteinExistence type="predicted"/>
<evidence type="ECO:0000256" key="1">
    <source>
        <dbReference type="SAM" id="SignalP"/>
    </source>
</evidence>
<dbReference type="RefSeq" id="WP_194451798.1">
    <property type="nucleotide sequence ID" value="NZ_CP063849.1"/>
</dbReference>
<dbReference type="AlphaFoldDB" id="A0A7S7NUT7"/>
<sequence>MRNLRIMTSPRALVPLLATVLALGVSAQDSPPSSSGWVVIPVNEYGSLRARAYPAAMEPEAPPLEATLTRVEYELRINGDLAAGHATITIDVLKDGWVQVPIPAGLLVREAKLDGKPAALVPGPAGRGGSQQMAVLSKRGRASLVLEVALPIGSNAGEERLTLPASESGITRGLVVLPRLDVEVRVGGGLLYEKSQSASESKWLAYGSGGSALTFAWRRKAEDHRVTQALRMRGSLTELLSLGEDSTSVYAEVNLEVVQGAASQARIRVPANVTVNQVLGATVADWEVQSNEVLVKFLEPEEKSARFVITGETRLPRDGGIDIPLLALLGAERETGGVAVEVLGAGEIKDAKPLNLDRADAAEMGATVQNRQSPSLLAFRFRPGAATSTRSLKVELTRYDQQAVLTANVEEARYRILMSLEGKTLIQARYAVRNNQRTFLKITLPAGAVVWSSSLGGRPVRPGQSPDGALLMPLERSRAGDEAPAFAVEILYLAQGTAWAERGHASLALPAVDLPVSKTGVQVFHPPLAKINVEPGPFRTEAFQEATSSVLNAASYEPAVAAMAPSAANQLDRLQTNGPPSQAATQALVDDYKTRLNARQSGAALPMMAEFPQVGPSLFLVSELTSENRGSTIELTYQKEKARGGK</sequence>
<dbReference type="Proteomes" id="UP000593892">
    <property type="component" value="Chromosome"/>
</dbReference>
<reference evidence="2 3" key="1">
    <citation type="submission" date="2020-10" db="EMBL/GenBank/DDBJ databases">
        <title>Complete genome sequence of Paludibaculum fermentans P105T, a facultatively anaerobic acidobacterium capable of dissimilatory Fe(III) reduction.</title>
        <authorList>
            <person name="Dedysh S.N."/>
            <person name="Beletsky A.V."/>
            <person name="Kulichevskaya I.S."/>
            <person name="Mardanov A.V."/>
            <person name="Ravin N.V."/>
        </authorList>
    </citation>
    <scope>NUCLEOTIDE SEQUENCE [LARGE SCALE GENOMIC DNA]</scope>
    <source>
        <strain evidence="2 3">P105</strain>
    </source>
</reference>
<gene>
    <name evidence="2" type="ORF">IRI77_09325</name>
</gene>
<name>A0A7S7NUT7_PALFE</name>
<evidence type="ECO:0000313" key="2">
    <source>
        <dbReference type="EMBL" id="QOY90133.1"/>
    </source>
</evidence>
<protein>
    <recommendedName>
        <fullName evidence="4">DUF4384 domain-containing protein</fullName>
    </recommendedName>
</protein>
<keyword evidence="1" id="KW-0732">Signal</keyword>
<evidence type="ECO:0008006" key="4">
    <source>
        <dbReference type="Google" id="ProtNLM"/>
    </source>
</evidence>
<dbReference type="KEGG" id="pfer:IRI77_09325"/>
<keyword evidence="3" id="KW-1185">Reference proteome</keyword>
<evidence type="ECO:0000313" key="3">
    <source>
        <dbReference type="Proteomes" id="UP000593892"/>
    </source>
</evidence>
<accession>A0A7S7NUT7</accession>